<accession>A0A0S2SJK6</accession>
<proteinExistence type="predicted"/>
<sequence length="151" mass="17498">MRFQQIKDLLHYLEQVHQMLSRLYGRLERQADAERSRLLLAYLRGREESALVHLQEYRRQMSEGVSDTWLELGFADDLIPLINQSELPATMTTDHIVSLADGIESRLVSELSRLARECPTEGTARLLDTLAALEQQRRHRLIHGAHRLDDI</sequence>
<protein>
    <submittedName>
        <fullName evidence="1">Uncharacterized protein</fullName>
    </submittedName>
</protein>
<dbReference type="RefSeq" id="WP_060587582.1">
    <property type="nucleotide sequence ID" value="NZ_CP013067.1"/>
</dbReference>
<dbReference type="AlphaFoldDB" id="A0A0S2SJK6"/>
<reference evidence="2" key="1">
    <citation type="submission" date="2015-10" db="EMBL/GenBank/DDBJ databases">
        <title>Complete Genome Sequence of Aeromonas schubertii strain WL1483.</title>
        <authorList>
            <person name="Liu L."/>
        </authorList>
    </citation>
    <scope>NUCLEOTIDE SEQUENCE [LARGE SCALE GENOMIC DNA]</scope>
    <source>
        <strain evidence="2">WL1483</strain>
    </source>
</reference>
<organism evidence="1 2">
    <name type="scientific">Aeromonas schubertii</name>
    <dbReference type="NCBI Taxonomy" id="652"/>
    <lineage>
        <taxon>Bacteria</taxon>
        <taxon>Pseudomonadati</taxon>
        <taxon>Pseudomonadota</taxon>
        <taxon>Gammaproteobacteria</taxon>
        <taxon>Aeromonadales</taxon>
        <taxon>Aeromonadaceae</taxon>
        <taxon>Aeromonas</taxon>
    </lineage>
</organism>
<reference evidence="1 2" key="2">
    <citation type="journal article" date="2016" name="Genome Announc.">
        <title>Complete Genome Sequence of the Highly Virulent Aeromonas schubertii Strain WL1483, Isolated from Diseased Snakehead Fish (Channa argus) in China.</title>
        <authorList>
            <person name="Liu L."/>
            <person name="Li N."/>
            <person name="Zhang D."/>
            <person name="Fu X."/>
            <person name="Shi C."/>
            <person name="Lin Q."/>
            <person name="Hao G."/>
        </authorList>
    </citation>
    <scope>NUCLEOTIDE SEQUENCE [LARGE SCALE GENOMIC DNA]</scope>
    <source>
        <strain evidence="1 2">WL1483</strain>
    </source>
</reference>
<dbReference type="EMBL" id="CP013067">
    <property type="protein sequence ID" value="ALP41866.1"/>
    <property type="molecule type" value="Genomic_DNA"/>
</dbReference>
<dbReference type="PATRIC" id="fig|652.5.peg.3904"/>
<evidence type="ECO:0000313" key="1">
    <source>
        <dbReference type="EMBL" id="ALP41866.1"/>
    </source>
</evidence>
<dbReference type="KEGG" id="asr:WL1483_2447"/>
<evidence type="ECO:0000313" key="2">
    <source>
        <dbReference type="Proteomes" id="UP000058114"/>
    </source>
</evidence>
<dbReference type="Proteomes" id="UP000058114">
    <property type="component" value="Chromosome"/>
</dbReference>
<gene>
    <name evidence="1" type="ORF">WL1483_2447</name>
</gene>
<name>A0A0S2SJK6_9GAMM</name>